<evidence type="ECO:0000259" key="8">
    <source>
        <dbReference type="PROSITE" id="PS50949"/>
    </source>
</evidence>
<keyword evidence="10" id="KW-1185">Reference proteome</keyword>
<dbReference type="CDD" id="cd00609">
    <property type="entry name" value="AAT_like"/>
    <property type="match status" value="1"/>
</dbReference>
<dbReference type="EMBL" id="SMRT01000001">
    <property type="protein sequence ID" value="TDG00276.1"/>
    <property type="molecule type" value="Genomic_DNA"/>
</dbReference>
<dbReference type="PROSITE" id="PS50949">
    <property type="entry name" value="HTH_GNTR"/>
    <property type="match status" value="1"/>
</dbReference>
<dbReference type="InterPro" id="IPR051446">
    <property type="entry name" value="HTH_trans_reg/aminotransferase"/>
</dbReference>
<dbReference type="Pfam" id="PF00392">
    <property type="entry name" value="GntR"/>
    <property type="match status" value="1"/>
</dbReference>
<feature type="domain" description="HTH gntR-type" evidence="8">
    <location>
        <begin position="15"/>
        <end position="83"/>
    </location>
</feature>
<keyword evidence="9" id="KW-0808">Transferase</keyword>
<gene>
    <name evidence="9" type="ORF">E1757_01130</name>
</gene>
<dbReference type="InterPro" id="IPR015421">
    <property type="entry name" value="PyrdxlP-dep_Trfase_major"/>
</dbReference>
<dbReference type="Proteomes" id="UP000295636">
    <property type="component" value="Unassembled WGS sequence"/>
</dbReference>
<accession>A0A4R5KYG6</accession>
<keyword evidence="4" id="KW-0663">Pyridoxal phosphate</keyword>
<protein>
    <submittedName>
        <fullName evidence="9">PLP-dependent aminotransferase family protein</fullName>
    </submittedName>
</protein>
<comment type="caution">
    <text evidence="9">The sequence shown here is derived from an EMBL/GenBank/DDBJ whole genome shotgun (WGS) entry which is preliminary data.</text>
</comment>
<dbReference type="Gene3D" id="3.40.640.10">
    <property type="entry name" value="Type I PLP-dependent aspartate aminotransferase-like (Major domain)"/>
    <property type="match status" value="1"/>
</dbReference>
<evidence type="ECO:0000256" key="1">
    <source>
        <dbReference type="ARBA" id="ARBA00001933"/>
    </source>
</evidence>
<evidence type="ECO:0000313" key="9">
    <source>
        <dbReference type="EMBL" id="TDG00276.1"/>
    </source>
</evidence>
<dbReference type="InterPro" id="IPR004839">
    <property type="entry name" value="Aminotransferase_I/II_large"/>
</dbReference>
<evidence type="ECO:0000256" key="4">
    <source>
        <dbReference type="ARBA" id="ARBA00022898"/>
    </source>
</evidence>
<dbReference type="Gene3D" id="1.10.10.10">
    <property type="entry name" value="Winged helix-like DNA-binding domain superfamily/Winged helix DNA-binding domain"/>
    <property type="match status" value="1"/>
</dbReference>
<sequence length="496" mass="55973">MQFHIPYHVYTDKYPTKRLALYHAIYDYIVSGVLEVHTRMPSSRELAAMYGLSRGTVNQVYDMLASEGYIASGVGRGTFVLFRPPGQSRDECSRDDGYLLADWAQRLNELTGWKEEEISGPKPDGKRSVDFGASGPDLKWFPDKEWNRCLYAASRQLADGNVQRGRTSVLGDEGLRESIAQYLRRTRGIAADAKQIAVFNGSMQGLALTAQLFIGPGDRVVVEHPGYAGAVKAFRALGAVCVHAPIDGHGIIPEDWEAKLLLVTPNRQFPTGAVLTLKRRQELLAWASAHNSLIIEDDYDSEFRHRGQSLEPLKVLDREDRVIYMGSFSNTLLPHVRIGYAVLPAALIRLFARAKALFEPYPSNLLEQKTLAAWMQSGEYERHLRRMKRVHARKFKLLREQLSGRLSSLFTWVEGDVGLNLFGWWRGATEDYIQFRSACLDSGISWSDTEVQAAHDGSIRRGAYFRFPHLTEEQIVYGVGKMQEIGLTFEAKRQNV</sequence>
<comment type="similarity">
    <text evidence="2">In the C-terminal section; belongs to the class-I pyridoxal-phosphate-dependent aminotransferase family.</text>
</comment>
<evidence type="ECO:0000313" key="10">
    <source>
        <dbReference type="Proteomes" id="UP000295636"/>
    </source>
</evidence>
<name>A0A4R5KYG6_9BACL</name>
<reference evidence="9 10" key="1">
    <citation type="submission" date="2019-03" db="EMBL/GenBank/DDBJ databases">
        <title>This is whole genome sequence of Paenibacillus sp MS74 strain.</title>
        <authorList>
            <person name="Trinh H.N."/>
        </authorList>
    </citation>
    <scope>NUCLEOTIDE SEQUENCE [LARGE SCALE GENOMIC DNA]</scope>
    <source>
        <strain evidence="9 10">MS74</strain>
    </source>
</reference>
<keyword evidence="5" id="KW-0805">Transcription regulation</keyword>
<keyword evidence="6" id="KW-0238">DNA-binding</keyword>
<dbReference type="PANTHER" id="PTHR46577">
    <property type="entry name" value="HTH-TYPE TRANSCRIPTIONAL REGULATORY PROTEIN GABR"/>
    <property type="match status" value="1"/>
</dbReference>
<dbReference type="GO" id="GO:0003677">
    <property type="term" value="F:DNA binding"/>
    <property type="evidence" value="ECO:0007669"/>
    <property type="project" value="UniProtKB-KW"/>
</dbReference>
<dbReference type="PANTHER" id="PTHR46577:SF1">
    <property type="entry name" value="HTH-TYPE TRANSCRIPTIONAL REGULATORY PROTEIN GABR"/>
    <property type="match status" value="1"/>
</dbReference>
<dbReference type="OrthoDB" id="9808770at2"/>
<dbReference type="AlphaFoldDB" id="A0A4R5KYG6"/>
<keyword evidence="7" id="KW-0804">Transcription</keyword>
<dbReference type="GO" id="GO:0030170">
    <property type="term" value="F:pyridoxal phosphate binding"/>
    <property type="evidence" value="ECO:0007669"/>
    <property type="project" value="InterPro"/>
</dbReference>
<dbReference type="SUPFAM" id="SSF46785">
    <property type="entry name" value="Winged helix' DNA-binding domain"/>
    <property type="match status" value="1"/>
</dbReference>
<keyword evidence="3 9" id="KW-0032">Aminotransferase</keyword>
<dbReference type="Pfam" id="PF00155">
    <property type="entry name" value="Aminotran_1_2"/>
    <property type="match status" value="1"/>
</dbReference>
<dbReference type="GO" id="GO:0003700">
    <property type="term" value="F:DNA-binding transcription factor activity"/>
    <property type="evidence" value="ECO:0007669"/>
    <property type="project" value="InterPro"/>
</dbReference>
<dbReference type="CDD" id="cd07377">
    <property type="entry name" value="WHTH_GntR"/>
    <property type="match status" value="1"/>
</dbReference>
<proteinExistence type="inferred from homology"/>
<dbReference type="InterPro" id="IPR015424">
    <property type="entry name" value="PyrdxlP-dep_Trfase"/>
</dbReference>
<evidence type="ECO:0000256" key="3">
    <source>
        <dbReference type="ARBA" id="ARBA00022576"/>
    </source>
</evidence>
<dbReference type="InterPro" id="IPR036390">
    <property type="entry name" value="WH_DNA-bd_sf"/>
</dbReference>
<evidence type="ECO:0000256" key="7">
    <source>
        <dbReference type="ARBA" id="ARBA00023163"/>
    </source>
</evidence>
<evidence type="ECO:0000256" key="6">
    <source>
        <dbReference type="ARBA" id="ARBA00023125"/>
    </source>
</evidence>
<dbReference type="RefSeq" id="WP_133224985.1">
    <property type="nucleotide sequence ID" value="NZ_SMRT01000001.1"/>
</dbReference>
<comment type="cofactor">
    <cofactor evidence="1">
        <name>pyridoxal 5'-phosphate</name>
        <dbReference type="ChEBI" id="CHEBI:597326"/>
    </cofactor>
</comment>
<organism evidence="9 10">
    <name type="scientific">Paenibacillus piri</name>
    <dbReference type="NCBI Taxonomy" id="2547395"/>
    <lineage>
        <taxon>Bacteria</taxon>
        <taxon>Bacillati</taxon>
        <taxon>Bacillota</taxon>
        <taxon>Bacilli</taxon>
        <taxon>Bacillales</taxon>
        <taxon>Paenibacillaceae</taxon>
        <taxon>Paenibacillus</taxon>
    </lineage>
</organism>
<dbReference type="SMART" id="SM00345">
    <property type="entry name" value="HTH_GNTR"/>
    <property type="match status" value="1"/>
</dbReference>
<evidence type="ECO:0000256" key="5">
    <source>
        <dbReference type="ARBA" id="ARBA00023015"/>
    </source>
</evidence>
<dbReference type="InterPro" id="IPR036388">
    <property type="entry name" value="WH-like_DNA-bd_sf"/>
</dbReference>
<dbReference type="PRINTS" id="PR00035">
    <property type="entry name" value="HTHGNTR"/>
</dbReference>
<dbReference type="SUPFAM" id="SSF53383">
    <property type="entry name" value="PLP-dependent transferases"/>
    <property type="match status" value="1"/>
</dbReference>
<evidence type="ECO:0000256" key="2">
    <source>
        <dbReference type="ARBA" id="ARBA00005384"/>
    </source>
</evidence>
<dbReference type="InterPro" id="IPR000524">
    <property type="entry name" value="Tscrpt_reg_HTH_GntR"/>
</dbReference>
<dbReference type="GO" id="GO:0008483">
    <property type="term" value="F:transaminase activity"/>
    <property type="evidence" value="ECO:0007669"/>
    <property type="project" value="UniProtKB-KW"/>
</dbReference>